<dbReference type="InterPro" id="IPR029068">
    <property type="entry name" value="Glyas_Bleomycin-R_OHBP_Dase"/>
</dbReference>
<comment type="caution">
    <text evidence="2">The sequence shown here is derived from an EMBL/GenBank/DDBJ whole genome shotgun (WGS) entry which is preliminary data.</text>
</comment>
<dbReference type="OrthoDB" id="7495471at2"/>
<protein>
    <recommendedName>
        <fullName evidence="1">VOC domain-containing protein</fullName>
    </recommendedName>
</protein>
<evidence type="ECO:0000259" key="1">
    <source>
        <dbReference type="PROSITE" id="PS51819"/>
    </source>
</evidence>
<dbReference type="PROSITE" id="PS51819">
    <property type="entry name" value="VOC"/>
    <property type="match status" value="1"/>
</dbReference>
<dbReference type="SUPFAM" id="SSF54593">
    <property type="entry name" value="Glyoxalase/Bleomycin resistance protein/Dihydroxybiphenyl dioxygenase"/>
    <property type="match status" value="2"/>
</dbReference>
<reference evidence="2 3" key="1">
    <citation type="submission" date="2019-07" db="EMBL/GenBank/DDBJ databases">
        <title>Novel species isolated from glacier.</title>
        <authorList>
            <person name="Liu Q."/>
            <person name="Xin Y.-H."/>
        </authorList>
    </citation>
    <scope>NUCLEOTIDE SEQUENCE [LARGE SCALE GENOMIC DNA]</scope>
    <source>
        <strain evidence="2 3">LB1R16</strain>
    </source>
</reference>
<sequence>MIALDNGFDEATAIVLDLDASIERLCRVFGYTLVWRGDADPGACALMGIAEGWTGHEALLGDPAQERGFIRLFDFPGRELGVMRDGAQPWDAGGVFDINIRALGPLEALHARMTRAGFCAFGPLTAWEFGPLSVKEVVSRDADGLAIATMQRVAPPLEGYENASGDTSYVFNSTQVVPDFDAAKAFFVDALGWQIVMESAWTHEGGRNCLGLPIDLARTRELRVGIYQSNGLNEGSVEILCYGGEALDFSAAPIGRGWAALRFPMRDVEGFMARAEAGGCTIVAPRRITVAPYGEAVAGVAITPWGARLEAYCL</sequence>
<dbReference type="AlphaFoldDB" id="A0A552U8A5"/>
<dbReference type="RefSeq" id="WP_144237652.1">
    <property type="nucleotide sequence ID" value="NZ_VJWA01000002.1"/>
</dbReference>
<keyword evidence="3" id="KW-1185">Reference proteome</keyword>
<gene>
    <name evidence="2" type="ORF">FMM06_12120</name>
</gene>
<feature type="domain" description="VOC" evidence="1">
    <location>
        <begin position="7"/>
        <end position="152"/>
    </location>
</feature>
<evidence type="ECO:0000313" key="3">
    <source>
        <dbReference type="Proteomes" id="UP000317894"/>
    </source>
</evidence>
<evidence type="ECO:0000313" key="2">
    <source>
        <dbReference type="EMBL" id="TRW14447.1"/>
    </source>
</evidence>
<organism evidence="2 3">
    <name type="scientific">Glacieibacterium frigidum</name>
    <dbReference type="NCBI Taxonomy" id="2593303"/>
    <lineage>
        <taxon>Bacteria</taxon>
        <taxon>Pseudomonadati</taxon>
        <taxon>Pseudomonadota</taxon>
        <taxon>Alphaproteobacteria</taxon>
        <taxon>Sphingomonadales</taxon>
        <taxon>Sphingosinicellaceae</taxon>
        <taxon>Glacieibacterium</taxon>
    </lineage>
</organism>
<dbReference type="InterPro" id="IPR037523">
    <property type="entry name" value="VOC_core"/>
</dbReference>
<dbReference type="EMBL" id="VJWA01000002">
    <property type="protein sequence ID" value="TRW14447.1"/>
    <property type="molecule type" value="Genomic_DNA"/>
</dbReference>
<proteinExistence type="predicted"/>
<name>A0A552U8A5_9SPHN</name>
<accession>A0A552U8A5</accession>
<dbReference type="Gene3D" id="3.10.180.10">
    <property type="entry name" value="2,3-Dihydroxybiphenyl 1,2-Dioxygenase, domain 1"/>
    <property type="match status" value="2"/>
</dbReference>
<dbReference type="Proteomes" id="UP000317894">
    <property type="component" value="Unassembled WGS sequence"/>
</dbReference>